<dbReference type="GO" id="GO:0032259">
    <property type="term" value="P:methylation"/>
    <property type="evidence" value="ECO:0007669"/>
    <property type="project" value="UniProtKB-KW"/>
</dbReference>
<evidence type="ECO:0000313" key="6">
    <source>
        <dbReference type="Proteomes" id="UP000293519"/>
    </source>
</evidence>
<evidence type="ECO:0000313" key="5">
    <source>
        <dbReference type="EMBL" id="RZS57780.1"/>
    </source>
</evidence>
<dbReference type="Proteomes" id="UP000293519">
    <property type="component" value="Unassembled WGS sequence"/>
</dbReference>
<comment type="caution">
    <text evidence="5">The sequence shown here is derived from an EMBL/GenBank/DDBJ whole genome shotgun (WGS) entry which is preliminary data.</text>
</comment>
<dbReference type="Gene3D" id="3.40.50.150">
    <property type="entry name" value="Vaccinia Virus protein VP39"/>
    <property type="match status" value="1"/>
</dbReference>
<keyword evidence="3" id="KW-0949">S-adenosyl-L-methionine</keyword>
<dbReference type="AlphaFoldDB" id="A0A4V2EX02"/>
<dbReference type="SUPFAM" id="SSF53335">
    <property type="entry name" value="S-adenosyl-L-methionine-dependent methyltransferases"/>
    <property type="match status" value="1"/>
</dbReference>
<evidence type="ECO:0000256" key="3">
    <source>
        <dbReference type="ARBA" id="ARBA00022691"/>
    </source>
</evidence>
<reference evidence="5 6" key="1">
    <citation type="journal article" date="2015" name="Stand. Genomic Sci.">
        <title>Genomic Encyclopedia of Bacterial and Archaeal Type Strains, Phase III: the genomes of soil and plant-associated and newly described type strains.</title>
        <authorList>
            <person name="Whitman W.B."/>
            <person name="Woyke T."/>
            <person name="Klenk H.P."/>
            <person name="Zhou Y."/>
            <person name="Lilburn T.G."/>
            <person name="Beck B.J."/>
            <person name="De Vos P."/>
            <person name="Vandamme P."/>
            <person name="Eisen J.A."/>
            <person name="Garrity G."/>
            <person name="Hugenholtz P."/>
            <person name="Kyrpides N.C."/>
        </authorList>
    </citation>
    <scope>NUCLEOTIDE SEQUENCE [LARGE SCALE GENOMIC DNA]</scope>
    <source>
        <strain evidence="5 6">CV2</strain>
    </source>
</reference>
<dbReference type="Pfam" id="PF08241">
    <property type="entry name" value="Methyltransf_11"/>
    <property type="match status" value="1"/>
</dbReference>
<dbReference type="CDD" id="cd02440">
    <property type="entry name" value="AdoMet_MTases"/>
    <property type="match status" value="1"/>
</dbReference>
<organism evidence="5 6">
    <name type="scientific">Microcella putealis</name>
    <dbReference type="NCBI Taxonomy" id="337005"/>
    <lineage>
        <taxon>Bacteria</taxon>
        <taxon>Bacillati</taxon>
        <taxon>Actinomycetota</taxon>
        <taxon>Actinomycetes</taxon>
        <taxon>Micrococcales</taxon>
        <taxon>Microbacteriaceae</taxon>
        <taxon>Microcella</taxon>
    </lineage>
</organism>
<keyword evidence="6" id="KW-1185">Reference proteome</keyword>
<dbReference type="InterPro" id="IPR029063">
    <property type="entry name" value="SAM-dependent_MTases_sf"/>
</dbReference>
<dbReference type="EMBL" id="SGWW01000002">
    <property type="protein sequence ID" value="RZS57780.1"/>
    <property type="molecule type" value="Genomic_DNA"/>
</dbReference>
<dbReference type="NCBIfam" id="NF004851">
    <property type="entry name" value="PRK06202.1"/>
    <property type="match status" value="1"/>
</dbReference>
<dbReference type="InterPro" id="IPR013216">
    <property type="entry name" value="Methyltransf_11"/>
</dbReference>
<protein>
    <submittedName>
        <fullName evidence="5">Methyltransferase family protein</fullName>
    </submittedName>
</protein>
<dbReference type="PANTHER" id="PTHR43464:SF19">
    <property type="entry name" value="UBIQUINONE BIOSYNTHESIS O-METHYLTRANSFERASE, MITOCHONDRIAL"/>
    <property type="match status" value="1"/>
</dbReference>
<evidence type="ECO:0000256" key="1">
    <source>
        <dbReference type="ARBA" id="ARBA00022603"/>
    </source>
</evidence>
<evidence type="ECO:0000256" key="2">
    <source>
        <dbReference type="ARBA" id="ARBA00022679"/>
    </source>
</evidence>
<feature type="domain" description="Methyltransferase type 11" evidence="4">
    <location>
        <begin position="72"/>
        <end position="172"/>
    </location>
</feature>
<keyword evidence="2 5" id="KW-0808">Transferase</keyword>
<sequence>MPHLPHLLHLRHRADDAHELMDAPDCDPVRLEHTFRRFALVNAIVSDIDGMLARDIAPVASARPGSRPVRLLDVGTGGADVPRALIARARRRGIDLEVVAIDPDERAIAFARSQPRVDGLTLRVAHTGDLIAEGERFDVVMSNHVVHHLDAQGLGVLLADSERLVAPGGVVVHRDLARSRLGYVAFAVGTALVHPFLLRGSFIRPDGLTSIRRSHTVAELAAAAPDGWQARGGGARWRLELRYEAPDA</sequence>
<gene>
    <name evidence="5" type="ORF">EV141_1500</name>
</gene>
<accession>A0A4V2EX02</accession>
<proteinExistence type="predicted"/>
<evidence type="ECO:0000259" key="4">
    <source>
        <dbReference type="Pfam" id="PF08241"/>
    </source>
</evidence>
<keyword evidence="1 5" id="KW-0489">Methyltransferase</keyword>
<dbReference type="GO" id="GO:0008757">
    <property type="term" value="F:S-adenosylmethionine-dependent methyltransferase activity"/>
    <property type="evidence" value="ECO:0007669"/>
    <property type="project" value="InterPro"/>
</dbReference>
<dbReference type="PANTHER" id="PTHR43464">
    <property type="entry name" value="METHYLTRANSFERASE"/>
    <property type="match status" value="1"/>
</dbReference>
<dbReference type="RefSeq" id="WP_241969152.1">
    <property type="nucleotide sequence ID" value="NZ_SGWW01000002.1"/>
</dbReference>
<name>A0A4V2EX02_9MICO</name>